<sequence>MFDLTNKSDSSDNISENDIQNDTLLDSFRYINGRRYHNNSEVSYFLPNDENEVDRLNFQHSLLKYAWQGNYSSPVQERLAEGKARVLDVGRCGTGKWILEMSCDYQNSTFIGLDISPIFPDPSETPQNVAFLQCNVNDGIPFPDNTFDFVFQRFFSKYVTAKQWKDVTQEIVRVTKPGGWIEFFEDDIEYEEIDHFCLQILNATKKGNPHPSAIIPSTLQTIPELSTVHHKKVSIPIGKWGGKLGELISKLHIKTFQNFAFIMTSTLNISNETHNDICEVVAQGFDINKVSSITYRWFAQKKIT</sequence>
<dbReference type="EMBL" id="CAJVQA010003446">
    <property type="protein sequence ID" value="CAG8574788.1"/>
    <property type="molecule type" value="Genomic_DNA"/>
</dbReference>
<proteinExistence type="predicted"/>
<dbReference type="InterPro" id="IPR029063">
    <property type="entry name" value="SAM-dependent_MTases_sf"/>
</dbReference>
<keyword evidence="3" id="KW-1185">Reference proteome</keyword>
<comment type="caution">
    <text evidence="2">The sequence shown here is derived from an EMBL/GenBank/DDBJ whole genome shotgun (WGS) entry which is preliminary data.</text>
</comment>
<accession>A0A9N9BSS4</accession>
<dbReference type="SUPFAM" id="SSF53335">
    <property type="entry name" value="S-adenosyl-L-methionine-dependent methyltransferases"/>
    <property type="match status" value="1"/>
</dbReference>
<dbReference type="AlphaFoldDB" id="A0A9N9BSS4"/>
<evidence type="ECO:0000313" key="2">
    <source>
        <dbReference type="EMBL" id="CAG8574788.1"/>
    </source>
</evidence>
<name>A0A9N9BSS4_9GLOM</name>
<dbReference type="InterPro" id="IPR041698">
    <property type="entry name" value="Methyltransf_25"/>
</dbReference>
<dbReference type="PANTHER" id="PTHR43591">
    <property type="entry name" value="METHYLTRANSFERASE"/>
    <property type="match status" value="1"/>
</dbReference>
<dbReference type="Proteomes" id="UP000789759">
    <property type="component" value="Unassembled WGS sequence"/>
</dbReference>
<dbReference type="OrthoDB" id="2013972at2759"/>
<gene>
    <name evidence="2" type="ORF">CPELLU_LOCUS5815</name>
</gene>
<dbReference type="PANTHER" id="PTHR43591:SF24">
    <property type="entry name" value="2-METHOXY-6-POLYPRENYL-1,4-BENZOQUINOL METHYLASE, MITOCHONDRIAL"/>
    <property type="match status" value="1"/>
</dbReference>
<dbReference type="CDD" id="cd02440">
    <property type="entry name" value="AdoMet_MTases"/>
    <property type="match status" value="1"/>
</dbReference>
<dbReference type="Pfam" id="PF13649">
    <property type="entry name" value="Methyltransf_25"/>
    <property type="match status" value="1"/>
</dbReference>
<reference evidence="2" key="1">
    <citation type="submission" date="2021-06" db="EMBL/GenBank/DDBJ databases">
        <authorList>
            <person name="Kallberg Y."/>
            <person name="Tangrot J."/>
            <person name="Rosling A."/>
        </authorList>
    </citation>
    <scope>NUCLEOTIDE SEQUENCE</scope>
    <source>
        <strain evidence="2">FL966</strain>
    </source>
</reference>
<evidence type="ECO:0000259" key="1">
    <source>
        <dbReference type="Pfam" id="PF13649"/>
    </source>
</evidence>
<dbReference type="Gene3D" id="3.40.50.150">
    <property type="entry name" value="Vaccinia Virus protein VP39"/>
    <property type="match status" value="1"/>
</dbReference>
<evidence type="ECO:0000313" key="3">
    <source>
        <dbReference type="Proteomes" id="UP000789759"/>
    </source>
</evidence>
<dbReference type="GO" id="GO:0008168">
    <property type="term" value="F:methyltransferase activity"/>
    <property type="evidence" value="ECO:0007669"/>
    <property type="project" value="TreeGrafter"/>
</dbReference>
<organism evidence="2 3">
    <name type="scientific">Cetraspora pellucida</name>
    <dbReference type="NCBI Taxonomy" id="1433469"/>
    <lineage>
        <taxon>Eukaryota</taxon>
        <taxon>Fungi</taxon>
        <taxon>Fungi incertae sedis</taxon>
        <taxon>Mucoromycota</taxon>
        <taxon>Glomeromycotina</taxon>
        <taxon>Glomeromycetes</taxon>
        <taxon>Diversisporales</taxon>
        <taxon>Gigasporaceae</taxon>
        <taxon>Cetraspora</taxon>
    </lineage>
</organism>
<feature type="domain" description="Methyltransferase" evidence="1">
    <location>
        <begin position="86"/>
        <end position="179"/>
    </location>
</feature>
<protein>
    <submittedName>
        <fullName evidence="2">1227_t:CDS:1</fullName>
    </submittedName>
</protein>